<dbReference type="PANTHER" id="PTHR34287:SF2">
    <property type="match status" value="1"/>
</dbReference>
<evidence type="ECO:0000313" key="1">
    <source>
        <dbReference type="EMBL" id="KAJ6728437.1"/>
    </source>
</evidence>
<protein>
    <submittedName>
        <fullName evidence="1">Uncharacterized protein</fullName>
    </submittedName>
</protein>
<evidence type="ECO:0000313" key="2">
    <source>
        <dbReference type="Proteomes" id="UP001151752"/>
    </source>
</evidence>
<reference evidence="1" key="2">
    <citation type="journal article" date="2023" name="Int. J. Mol. Sci.">
        <title>De Novo Assembly and Annotation of 11 Diverse Shrub Willow (Salix) Genomes Reveals Novel Gene Organization in Sex-Linked Regions.</title>
        <authorList>
            <person name="Hyden B."/>
            <person name="Feng K."/>
            <person name="Yates T.B."/>
            <person name="Jawdy S."/>
            <person name="Cereghino C."/>
            <person name="Smart L.B."/>
            <person name="Muchero W."/>
        </authorList>
    </citation>
    <scope>NUCLEOTIDE SEQUENCE</scope>
    <source>
        <tissue evidence="1">Shoot tip</tissue>
    </source>
</reference>
<gene>
    <name evidence="1" type="ORF">OIU74_006481</name>
</gene>
<organism evidence="1 2">
    <name type="scientific">Salix koriyanagi</name>
    <dbReference type="NCBI Taxonomy" id="2511006"/>
    <lineage>
        <taxon>Eukaryota</taxon>
        <taxon>Viridiplantae</taxon>
        <taxon>Streptophyta</taxon>
        <taxon>Embryophyta</taxon>
        <taxon>Tracheophyta</taxon>
        <taxon>Spermatophyta</taxon>
        <taxon>Magnoliopsida</taxon>
        <taxon>eudicotyledons</taxon>
        <taxon>Gunneridae</taxon>
        <taxon>Pentapetalae</taxon>
        <taxon>rosids</taxon>
        <taxon>fabids</taxon>
        <taxon>Malpighiales</taxon>
        <taxon>Salicaceae</taxon>
        <taxon>Saliceae</taxon>
        <taxon>Salix</taxon>
    </lineage>
</organism>
<accession>A0A9Q0UED3</accession>
<sequence length="197" mass="22297">MHVLAIAPTITITPTSPTLPSKNVVSISASPISNMLWLSCYSLILSFVSKRFYQMDVSKSTSTSPSLPPPPSSPAKIQMVSKFVSDQLLDKFFDAKEFDFDYEQSGLWSPPIRRSAFLSSSGRIFTEEEMLGKLIKVMDDRPDRRHRACCHNDEKVALHIRSTAKQMEKGNRKMKGKNKKKARKFLGIITSRPLREM</sequence>
<dbReference type="PANTHER" id="PTHR34287">
    <property type="entry name" value="OS06G0551500 PROTEIN-RELATED"/>
    <property type="match status" value="1"/>
</dbReference>
<proteinExistence type="predicted"/>
<dbReference type="Proteomes" id="UP001151752">
    <property type="component" value="Chromosome 11"/>
</dbReference>
<name>A0A9Q0UED3_9ROSI</name>
<comment type="caution">
    <text evidence="1">The sequence shown here is derived from an EMBL/GenBank/DDBJ whole genome shotgun (WGS) entry which is preliminary data.</text>
</comment>
<reference evidence="1" key="1">
    <citation type="submission" date="2022-11" db="EMBL/GenBank/DDBJ databases">
        <authorList>
            <person name="Hyden B.L."/>
            <person name="Feng K."/>
            <person name="Yates T."/>
            <person name="Jawdy S."/>
            <person name="Smart L.B."/>
            <person name="Muchero W."/>
        </authorList>
    </citation>
    <scope>NUCLEOTIDE SEQUENCE</scope>
    <source>
        <tissue evidence="1">Shoot tip</tissue>
    </source>
</reference>
<dbReference type="EMBL" id="JAPFFM010000012">
    <property type="protein sequence ID" value="KAJ6728437.1"/>
    <property type="molecule type" value="Genomic_DNA"/>
</dbReference>
<keyword evidence="2" id="KW-1185">Reference proteome</keyword>
<dbReference type="AlphaFoldDB" id="A0A9Q0UED3"/>